<organism evidence="7 8">
    <name type="scientific">Phaeoacremonium minimum (strain UCR-PA7)</name>
    <name type="common">Esca disease fungus</name>
    <name type="synonym">Togninia minima</name>
    <dbReference type="NCBI Taxonomy" id="1286976"/>
    <lineage>
        <taxon>Eukaryota</taxon>
        <taxon>Fungi</taxon>
        <taxon>Dikarya</taxon>
        <taxon>Ascomycota</taxon>
        <taxon>Pezizomycotina</taxon>
        <taxon>Sordariomycetes</taxon>
        <taxon>Sordariomycetidae</taxon>
        <taxon>Togniniales</taxon>
        <taxon>Togniniaceae</taxon>
        <taxon>Phaeoacremonium</taxon>
    </lineage>
</organism>
<evidence type="ECO:0000256" key="3">
    <source>
        <dbReference type="ARBA" id="ARBA00022827"/>
    </source>
</evidence>
<dbReference type="InterPro" id="IPR050315">
    <property type="entry name" value="FAD-oxidoreductase_2"/>
</dbReference>
<evidence type="ECO:0000256" key="4">
    <source>
        <dbReference type="ARBA" id="ARBA00023002"/>
    </source>
</evidence>
<dbReference type="eggNOG" id="KOG2404">
    <property type="taxonomic scope" value="Eukaryota"/>
</dbReference>
<dbReference type="RefSeq" id="XP_007917712.1">
    <property type="nucleotide sequence ID" value="XM_007919521.1"/>
</dbReference>
<keyword evidence="3" id="KW-0274">FAD</keyword>
<dbReference type="GeneID" id="19327699"/>
<dbReference type="OrthoDB" id="7777654at2759"/>
<keyword evidence="5" id="KW-0812">Transmembrane</keyword>
<dbReference type="GO" id="GO:0008202">
    <property type="term" value="P:steroid metabolic process"/>
    <property type="evidence" value="ECO:0007669"/>
    <property type="project" value="UniProtKB-ARBA"/>
</dbReference>
<dbReference type="PANTHER" id="PTHR43400:SF10">
    <property type="entry name" value="3-OXOSTEROID 1-DEHYDROGENASE"/>
    <property type="match status" value="1"/>
</dbReference>
<evidence type="ECO:0000256" key="1">
    <source>
        <dbReference type="ARBA" id="ARBA00001974"/>
    </source>
</evidence>
<dbReference type="Gene3D" id="3.50.50.60">
    <property type="entry name" value="FAD/NAD(P)-binding domain"/>
    <property type="match status" value="2"/>
</dbReference>
<accession>R8BEG9</accession>
<dbReference type="InterPro" id="IPR003953">
    <property type="entry name" value="FAD-dep_OxRdtase_2_FAD-bd"/>
</dbReference>
<gene>
    <name evidence="7" type="ORF">UCRPA7_6986</name>
</gene>
<proteinExistence type="predicted"/>
<keyword evidence="4" id="KW-0560">Oxidoreductase</keyword>
<dbReference type="InterPro" id="IPR027477">
    <property type="entry name" value="Succ_DH/fumarate_Rdtase_cat_sf"/>
</dbReference>
<dbReference type="KEGG" id="tmn:UCRPA7_6986"/>
<keyword evidence="8" id="KW-1185">Reference proteome</keyword>
<evidence type="ECO:0000313" key="7">
    <source>
        <dbReference type="EMBL" id="EON97680.1"/>
    </source>
</evidence>
<name>R8BEG9_PHAM7</name>
<dbReference type="Proteomes" id="UP000014074">
    <property type="component" value="Unassembled WGS sequence"/>
</dbReference>
<reference evidence="8" key="1">
    <citation type="journal article" date="2013" name="Genome Announc.">
        <title>Draft genome sequence of the ascomycete Phaeoacremonium aleophilum strain UCR-PA7, a causal agent of the esca disease complex in grapevines.</title>
        <authorList>
            <person name="Blanco-Ulate B."/>
            <person name="Rolshausen P."/>
            <person name="Cantu D."/>
        </authorList>
    </citation>
    <scope>NUCLEOTIDE SEQUENCE [LARGE SCALE GENOMIC DNA]</scope>
    <source>
        <strain evidence="8">UCR-PA7</strain>
    </source>
</reference>
<evidence type="ECO:0000256" key="2">
    <source>
        <dbReference type="ARBA" id="ARBA00022630"/>
    </source>
</evidence>
<dbReference type="GO" id="GO:0016491">
    <property type="term" value="F:oxidoreductase activity"/>
    <property type="evidence" value="ECO:0007669"/>
    <property type="project" value="UniProtKB-KW"/>
</dbReference>
<evidence type="ECO:0000259" key="6">
    <source>
        <dbReference type="Pfam" id="PF00890"/>
    </source>
</evidence>
<evidence type="ECO:0000313" key="8">
    <source>
        <dbReference type="Proteomes" id="UP000014074"/>
    </source>
</evidence>
<feature type="domain" description="FAD-dependent oxidoreductase 2 FAD-binding" evidence="6">
    <location>
        <begin position="12"/>
        <end position="476"/>
    </location>
</feature>
<dbReference type="InterPro" id="IPR036188">
    <property type="entry name" value="FAD/NAD-bd_sf"/>
</dbReference>
<keyword evidence="2" id="KW-0285">Flavoprotein</keyword>
<dbReference type="PANTHER" id="PTHR43400">
    <property type="entry name" value="FUMARATE REDUCTASE"/>
    <property type="match status" value="1"/>
</dbReference>
<sequence length="480" mass="52349">MGEGRLYLLYPDIIVVGGGLAGVCAAIAAAEKGARVLILDRAFGGGASAISGGVVYIGGGTKYQQEAGYEDTPENFLAYVRQEVGDAVDEDTLKRFCEKSVECLEWMEKHGARFESSLCPHKTSYPTDAYYLYYSGNEKAYPFAQIAKPAPRGHRQIGRGFSGNVLWKAIFDSAIRLGIEFQPASKVDKILLDEKGAAQGVQYLQLVSTSSAAAKYKRLLTRGQKFQMGMVPVARWFYRRANAVFEKGAVVQTVHAKAVILAAGGYSMNESLTKEHMPEFSKLSPLGTIGDDGTGIELGTEAGGCTSHMDRWSAWRMLYPPVAFLEGIMVSQQGERIAAEDLYGATFSEILIRRFGGTGYMILDATQWKKIKSQVKEQAGVMKPLTDYILYWAHKKATSLNALAKKTGIPSNDLARTIAAYNDAIASGQEDPVKKSNDYRSPIVQAPFYSVDFSVKVTGVRLVPAFTLGGLRVDGNTVRK</sequence>
<feature type="transmembrane region" description="Helical" evidence="5">
    <location>
        <begin position="6"/>
        <end position="30"/>
    </location>
</feature>
<dbReference type="SUPFAM" id="SSF51905">
    <property type="entry name" value="FAD/NAD(P)-binding domain"/>
    <property type="match status" value="1"/>
</dbReference>
<protein>
    <submittedName>
        <fullName evidence="7">Putative succinate dehydrogenase fumarate reductase flavoprotein subunit protein</fullName>
    </submittedName>
</protein>
<dbReference type="Pfam" id="PF00890">
    <property type="entry name" value="FAD_binding_2"/>
    <property type="match status" value="1"/>
</dbReference>
<dbReference type="AlphaFoldDB" id="R8BEG9"/>
<dbReference type="Gene3D" id="3.90.700.10">
    <property type="entry name" value="Succinate dehydrogenase/fumarate reductase flavoprotein, catalytic domain"/>
    <property type="match status" value="1"/>
</dbReference>
<evidence type="ECO:0000256" key="5">
    <source>
        <dbReference type="SAM" id="Phobius"/>
    </source>
</evidence>
<comment type="cofactor">
    <cofactor evidence="1">
        <name>FAD</name>
        <dbReference type="ChEBI" id="CHEBI:57692"/>
    </cofactor>
</comment>
<dbReference type="SUPFAM" id="SSF56425">
    <property type="entry name" value="Succinate dehydrogenase/fumarate reductase flavoprotein, catalytic domain"/>
    <property type="match status" value="1"/>
</dbReference>
<keyword evidence="5" id="KW-1133">Transmembrane helix</keyword>
<dbReference type="PRINTS" id="PR00411">
    <property type="entry name" value="PNDRDTASEI"/>
</dbReference>
<dbReference type="HOGENOM" id="CLU_011398_4_4_1"/>
<dbReference type="EMBL" id="KB933264">
    <property type="protein sequence ID" value="EON97680.1"/>
    <property type="molecule type" value="Genomic_DNA"/>
</dbReference>
<keyword evidence="5" id="KW-0472">Membrane</keyword>
<dbReference type="NCBIfam" id="NF005511">
    <property type="entry name" value="PRK07121.1-4"/>
    <property type="match status" value="1"/>
</dbReference>